<sequence length="98" mass="10839">MFVVLRITINHIVNHKKNYLRMEIKVLGTGCPSCKTLFETTQQAIAELGSDATLTKEEDLLKIIEYNILGLPALVIDGTVVSAGKRLSLAEIKELLTK</sequence>
<dbReference type="InterPro" id="IPR036249">
    <property type="entry name" value="Thioredoxin-like_sf"/>
</dbReference>
<accession>A0A644UMB2</accession>
<evidence type="ECO:0000259" key="1">
    <source>
        <dbReference type="Pfam" id="PF13192"/>
    </source>
</evidence>
<evidence type="ECO:0000313" key="2">
    <source>
        <dbReference type="EMBL" id="MPL80100.1"/>
    </source>
</evidence>
<dbReference type="AlphaFoldDB" id="A0A644UMB2"/>
<dbReference type="PANTHER" id="PTHR36450">
    <property type="entry name" value="THIOREDOXIN"/>
    <property type="match status" value="1"/>
</dbReference>
<protein>
    <recommendedName>
        <fullName evidence="1">Thioredoxin-like fold domain-containing protein</fullName>
    </recommendedName>
</protein>
<dbReference type="SUPFAM" id="SSF52833">
    <property type="entry name" value="Thioredoxin-like"/>
    <property type="match status" value="1"/>
</dbReference>
<name>A0A644UMB2_9ZZZZ</name>
<gene>
    <name evidence="2" type="ORF">SDC9_25993</name>
</gene>
<dbReference type="Pfam" id="PF13192">
    <property type="entry name" value="Thioredoxin_3"/>
    <property type="match status" value="1"/>
</dbReference>
<dbReference type="NCBIfam" id="TIGR00412">
    <property type="entry name" value="redox_disulf_2"/>
    <property type="match status" value="1"/>
</dbReference>
<organism evidence="2">
    <name type="scientific">bioreactor metagenome</name>
    <dbReference type="NCBI Taxonomy" id="1076179"/>
    <lineage>
        <taxon>unclassified sequences</taxon>
        <taxon>metagenomes</taxon>
        <taxon>ecological metagenomes</taxon>
    </lineage>
</organism>
<dbReference type="InterPro" id="IPR012336">
    <property type="entry name" value="Thioredoxin-like_fold"/>
</dbReference>
<comment type="caution">
    <text evidence="2">The sequence shown here is derived from an EMBL/GenBank/DDBJ whole genome shotgun (WGS) entry which is preliminary data.</text>
</comment>
<dbReference type="EMBL" id="VSSQ01000133">
    <property type="protein sequence ID" value="MPL80100.1"/>
    <property type="molecule type" value="Genomic_DNA"/>
</dbReference>
<proteinExistence type="predicted"/>
<dbReference type="Gene3D" id="3.40.30.10">
    <property type="entry name" value="Glutaredoxin"/>
    <property type="match status" value="1"/>
</dbReference>
<feature type="domain" description="Thioredoxin-like fold" evidence="1">
    <location>
        <begin position="22"/>
        <end position="96"/>
    </location>
</feature>
<dbReference type="PANTHER" id="PTHR36450:SF1">
    <property type="entry name" value="THIOREDOXIN"/>
    <property type="match status" value="1"/>
</dbReference>
<dbReference type="InterPro" id="IPR005243">
    <property type="entry name" value="THIRX-like_proc"/>
</dbReference>
<reference evidence="2" key="1">
    <citation type="submission" date="2019-08" db="EMBL/GenBank/DDBJ databases">
        <authorList>
            <person name="Kucharzyk K."/>
            <person name="Murdoch R.W."/>
            <person name="Higgins S."/>
            <person name="Loffler F."/>
        </authorList>
    </citation>
    <scope>NUCLEOTIDE SEQUENCE</scope>
</reference>